<gene>
    <name evidence="1" type="ORF">CTI12_AA224620</name>
</gene>
<dbReference type="AlphaFoldDB" id="A0A2U1NVD1"/>
<name>A0A2U1NVD1_ARTAN</name>
<evidence type="ECO:0000313" key="2">
    <source>
        <dbReference type="Proteomes" id="UP000245207"/>
    </source>
</evidence>
<dbReference type="Proteomes" id="UP000245207">
    <property type="component" value="Unassembled WGS sequence"/>
</dbReference>
<protein>
    <submittedName>
        <fullName evidence="1">Uncharacterized protein</fullName>
    </submittedName>
</protein>
<evidence type="ECO:0000313" key="1">
    <source>
        <dbReference type="EMBL" id="PWA77466.1"/>
    </source>
</evidence>
<organism evidence="1 2">
    <name type="scientific">Artemisia annua</name>
    <name type="common">Sweet wormwood</name>
    <dbReference type="NCBI Taxonomy" id="35608"/>
    <lineage>
        <taxon>Eukaryota</taxon>
        <taxon>Viridiplantae</taxon>
        <taxon>Streptophyta</taxon>
        <taxon>Embryophyta</taxon>
        <taxon>Tracheophyta</taxon>
        <taxon>Spermatophyta</taxon>
        <taxon>Magnoliopsida</taxon>
        <taxon>eudicotyledons</taxon>
        <taxon>Gunneridae</taxon>
        <taxon>Pentapetalae</taxon>
        <taxon>asterids</taxon>
        <taxon>campanulids</taxon>
        <taxon>Asterales</taxon>
        <taxon>Asteraceae</taxon>
        <taxon>Asteroideae</taxon>
        <taxon>Anthemideae</taxon>
        <taxon>Artemisiinae</taxon>
        <taxon>Artemisia</taxon>
    </lineage>
</organism>
<keyword evidence="2" id="KW-1185">Reference proteome</keyword>
<reference evidence="1 2" key="1">
    <citation type="journal article" date="2018" name="Mol. Plant">
        <title>The genome of Artemisia annua provides insight into the evolution of Asteraceae family and artemisinin biosynthesis.</title>
        <authorList>
            <person name="Shen Q."/>
            <person name="Zhang L."/>
            <person name="Liao Z."/>
            <person name="Wang S."/>
            <person name="Yan T."/>
            <person name="Shi P."/>
            <person name="Liu M."/>
            <person name="Fu X."/>
            <person name="Pan Q."/>
            <person name="Wang Y."/>
            <person name="Lv Z."/>
            <person name="Lu X."/>
            <person name="Zhang F."/>
            <person name="Jiang W."/>
            <person name="Ma Y."/>
            <person name="Chen M."/>
            <person name="Hao X."/>
            <person name="Li L."/>
            <person name="Tang Y."/>
            <person name="Lv G."/>
            <person name="Zhou Y."/>
            <person name="Sun X."/>
            <person name="Brodelius P.E."/>
            <person name="Rose J.K.C."/>
            <person name="Tang K."/>
        </authorList>
    </citation>
    <scope>NUCLEOTIDE SEQUENCE [LARGE SCALE GENOMIC DNA]</scope>
    <source>
        <strain evidence="2">cv. Huhao1</strain>
        <tissue evidence="1">Leaf</tissue>
    </source>
</reference>
<dbReference type="EMBL" id="PKPP01002124">
    <property type="protein sequence ID" value="PWA77466.1"/>
    <property type="molecule type" value="Genomic_DNA"/>
</dbReference>
<sequence length="76" mass="9283">MLCAYDAPKRLESLRARLGTAWERKRERNVPETFLRRIPSRFWIPRQTEADLNRFVLYWNKKKKNEEADLKMEDEA</sequence>
<accession>A0A2U1NVD1</accession>
<comment type="caution">
    <text evidence="1">The sequence shown here is derived from an EMBL/GenBank/DDBJ whole genome shotgun (WGS) entry which is preliminary data.</text>
</comment>
<proteinExistence type="predicted"/>